<keyword evidence="3" id="KW-1185">Reference proteome</keyword>
<gene>
    <name evidence="2" type="ORF">HPG69_015626</name>
</gene>
<name>A0A7J7EEF3_DICBM</name>
<reference evidence="2 3" key="1">
    <citation type="journal article" date="2020" name="Mol. Biol. Evol.">
        <title>Interspecific Gene Flow and the Evolution of Specialization in Black and White Rhinoceros.</title>
        <authorList>
            <person name="Moodley Y."/>
            <person name="Westbury M.V."/>
            <person name="Russo I.M."/>
            <person name="Gopalakrishnan S."/>
            <person name="Rakotoarivelo A."/>
            <person name="Olsen R.A."/>
            <person name="Prost S."/>
            <person name="Tunstall T."/>
            <person name="Ryder O.A."/>
            <person name="Dalen L."/>
            <person name="Bruford M.W."/>
        </authorList>
    </citation>
    <scope>NUCLEOTIDE SEQUENCE [LARGE SCALE GENOMIC DNA]</scope>
    <source>
        <strain evidence="2">SBR-YM</strain>
        <tissue evidence="2">Skin</tissue>
    </source>
</reference>
<evidence type="ECO:0000313" key="2">
    <source>
        <dbReference type="EMBL" id="KAF5914180.1"/>
    </source>
</evidence>
<organism evidence="2 3">
    <name type="scientific">Diceros bicornis minor</name>
    <name type="common">South-central black rhinoceros</name>
    <dbReference type="NCBI Taxonomy" id="77932"/>
    <lineage>
        <taxon>Eukaryota</taxon>
        <taxon>Metazoa</taxon>
        <taxon>Chordata</taxon>
        <taxon>Craniata</taxon>
        <taxon>Vertebrata</taxon>
        <taxon>Euteleostomi</taxon>
        <taxon>Mammalia</taxon>
        <taxon>Eutheria</taxon>
        <taxon>Laurasiatheria</taxon>
        <taxon>Perissodactyla</taxon>
        <taxon>Rhinocerotidae</taxon>
        <taxon>Diceros</taxon>
    </lineage>
</organism>
<evidence type="ECO:0000256" key="1">
    <source>
        <dbReference type="SAM" id="SignalP"/>
    </source>
</evidence>
<evidence type="ECO:0000313" key="3">
    <source>
        <dbReference type="Proteomes" id="UP000551758"/>
    </source>
</evidence>
<feature type="signal peptide" evidence="1">
    <location>
        <begin position="1"/>
        <end position="18"/>
    </location>
</feature>
<dbReference type="Proteomes" id="UP000551758">
    <property type="component" value="Unassembled WGS sequence"/>
</dbReference>
<protein>
    <submittedName>
        <fullName evidence="2">Uncharacterized protein</fullName>
    </submittedName>
</protein>
<sequence length="96" mass="10654">MKTLFLTIGLSLFAALQAQDPLALGEETPDVSGKWYLKAMTTDQEIPGKKPELGKHVVYILLSHVKDHYILYCEGELQGKQIRMAKLMETCSAGSD</sequence>
<dbReference type="AlphaFoldDB" id="A0A7J7EEF3"/>
<dbReference type="InterPro" id="IPR012674">
    <property type="entry name" value="Calycin"/>
</dbReference>
<keyword evidence="1" id="KW-0732">Signal</keyword>
<dbReference type="SUPFAM" id="SSF50814">
    <property type="entry name" value="Lipocalins"/>
    <property type="match status" value="1"/>
</dbReference>
<accession>A0A7J7EEF3</accession>
<dbReference type="EMBL" id="JACDTQ010003420">
    <property type="protein sequence ID" value="KAF5914180.1"/>
    <property type="molecule type" value="Genomic_DNA"/>
</dbReference>
<comment type="caution">
    <text evidence="2">The sequence shown here is derived from an EMBL/GenBank/DDBJ whole genome shotgun (WGS) entry which is preliminary data.</text>
</comment>
<proteinExistence type="predicted"/>
<feature type="chain" id="PRO_5029734481" evidence="1">
    <location>
        <begin position="19"/>
        <end position="96"/>
    </location>
</feature>